<gene>
    <name evidence="1" type="ORF">T11_15591</name>
</gene>
<comment type="caution">
    <text evidence="1">The sequence shown here is derived from an EMBL/GenBank/DDBJ whole genome shotgun (WGS) entry which is preliminary data.</text>
</comment>
<evidence type="ECO:0008006" key="3">
    <source>
        <dbReference type="Google" id="ProtNLM"/>
    </source>
</evidence>
<accession>A0A0V1HIB3</accession>
<protein>
    <recommendedName>
        <fullName evidence="3">Integrase catalytic domain-containing protein</fullName>
    </recommendedName>
</protein>
<name>A0A0V1HIB3_9BILA</name>
<reference evidence="1 2" key="1">
    <citation type="submission" date="2015-01" db="EMBL/GenBank/DDBJ databases">
        <title>Evolution of Trichinella species and genotypes.</title>
        <authorList>
            <person name="Korhonen P.K."/>
            <person name="Edoardo P."/>
            <person name="Giuseppe L.R."/>
            <person name="Gasser R.B."/>
        </authorList>
    </citation>
    <scope>NUCLEOTIDE SEQUENCE [LARGE SCALE GENOMIC DNA]</scope>
    <source>
        <strain evidence="1">ISS1029</strain>
    </source>
</reference>
<dbReference type="SUPFAM" id="SSF53098">
    <property type="entry name" value="Ribonuclease H-like"/>
    <property type="match status" value="1"/>
</dbReference>
<dbReference type="OrthoDB" id="775972at2759"/>
<dbReference type="Gene3D" id="3.30.420.10">
    <property type="entry name" value="Ribonuclease H-like superfamily/Ribonuclease H"/>
    <property type="match status" value="1"/>
</dbReference>
<proteinExistence type="predicted"/>
<dbReference type="AlphaFoldDB" id="A0A0V1HIB3"/>
<dbReference type="InterPro" id="IPR036397">
    <property type="entry name" value="RNaseH_sf"/>
</dbReference>
<dbReference type="GO" id="GO:0003676">
    <property type="term" value="F:nucleic acid binding"/>
    <property type="evidence" value="ECO:0007669"/>
    <property type="project" value="InterPro"/>
</dbReference>
<dbReference type="Proteomes" id="UP000055024">
    <property type="component" value="Unassembled WGS sequence"/>
</dbReference>
<evidence type="ECO:0000313" key="2">
    <source>
        <dbReference type="Proteomes" id="UP000055024"/>
    </source>
</evidence>
<sequence length="76" mass="9035">MVIWTLLSRFHNQWPKVWPVRDIIATTMARTFFNNWIARFSVPSRVTTDRDKQIDSNTWATLNKMLLGCRHIRSST</sequence>
<organism evidence="1 2">
    <name type="scientific">Trichinella zimbabwensis</name>
    <dbReference type="NCBI Taxonomy" id="268475"/>
    <lineage>
        <taxon>Eukaryota</taxon>
        <taxon>Metazoa</taxon>
        <taxon>Ecdysozoa</taxon>
        <taxon>Nematoda</taxon>
        <taxon>Enoplea</taxon>
        <taxon>Dorylaimia</taxon>
        <taxon>Trichinellida</taxon>
        <taxon>Trichinellidae</taxon>
        <taxon>Trichinella</taxon>
    </lineage>
</organism>
<dbReference type="InterPro" id="IPR012337">
    <property type="entry name" value="RNaseH-like_sf"/>
</dbReference>
<dbReference type="EMBL" id="JYDP01000062">
    <property type="protein sequence ID" value="KRZ10215.1"/>
    <property type="molecule type" value="Genomic_DNA"/>
</dbReference>
<keyword evidence="2" id="KW-1185">Reference proteome</keyword>
<evidence type="ECO:0000313" key="1">
    <source>
        <dbReference type="EMBL" id="KRZ10215.1"/>
    </source>
</evidence>